<proteinExistence type="predicted"/>
<name>A0A9W7L4E7_9STRA</name>
<evidence type="ECO:0000256" key="1">
    <source>
        <dbReference type="ARBA" id="ARBA00022741"/>
    </source>
</evidence>
<evidence type="ECO:0000256" key="3">
    <source>
        <dbReference type="SAM" id="MobiDB-lite"/>
    </source>
</evidence>
<dbReference type="InterPro" id="IPR008271">
    <property type="entry name" value="Ser/Thr_kinase_AS"/>
</dbReference>
<dbReference type="SUPFAM" id="SSF56112">
    <property type="entry name" value="Protein kinase-like (PK-like)"/>
    <property type="match status" value="1"/>
</dbReference>
<dbReference type="InterPro" id="IPR051681">
    <property type="entry name" value="Ser/Thr_Kinases-Pseudokinases"/>
</dbReference>
<protein>
    <recommendedName>
        <fullName evidence="4">Protein kinase domain-containing protein</fullName>
    </recommendedName>
</protein>
<comment type="caution">
    <text evidence="5">The sequence shown here is derived from an EMBL/GenBank/DDBJ whole genome shotgun (WGS) entry which is preliminary data.</text>
</comment>
<dbReference type="PANTHER" id="PTHR44329:SF298">
    <property type="entry name" value="MIXED LINEAGE KINASE DOMAIN-LIKE PROTEIN"/>
    <property type="match status" value="1"/>
</dbReference>
<dbReference type="Proteomes" id="UP001165082">
    <property type="component" value="Unassembled WGS sequence"/>
</dbReference>
<feature type="compositionally biased region" description="Low complexity" evidence="3">
    <location>
        <begin position="472"/>
        <end position="482"/>
    </location>
</feature>
<keyword evidence="1" id="KW-0547">Nucleotide-binding</keyword>
<dbReference type="InterPro" id="IPR000719">
    <property type="entry name" value="Prot_kinase_dom"/>
</dbReference>
<evidence type="ECO:0000259" key="4">
    <source>
        <dbReference type="PROSITE" id="PS50011"/>
    </source>
</evidence>
<accession>A0A9W7L4E7</accession>
<dbReference type="PROSITE" id="PS50011">
    <property type="entry name" value="PROTEIN_KINASE_DOM"/>
    <property type="match status" value="1"/>
</dbReference>
<dbReference type="PRINTS" id="PR00109">
    <property type="entry name" value="TYRKINASE"/>
</dbReference>
<dbReference type="GO" id="GO:0004674">
    <property type="term" value="F:protein serine/threonine kinase activity"/>
    <property type="evidence" value="ECO:0007669"/>
    <property type="project" value="TreeGrafter"/>
</dbReference>
<evidence type="ECO:0000256" key="2">
    <source>
        <dbReference type="ARBA" id="ARBA00022840"/>
    </source>
</evidence>
<organism evidence="5 6">
    <name type="scientific">Triparma retinervis</name>
    <dbReference type="NCBI Taxonomy" id="2557542"/>
    <lineage>
        <taxon>Eukaryota</taxon>
        <taxon>Sar</taxon>
        <taxon>Stramenopiles</taxon>
        <taxon>Ochrophyta</taxon>
        <taxon>Bolidophyceae</taxon>
        <taxon>Parmales</taxon>
        <taxon>Triparmaceae</taxon>
        <taxon>Triparma</taxon>
    </lineage>
</organism>
<gene>
    <name evidence="5" type="ORF">TrRE_jg4037</name>
</gene>
<feature type="domain" description="Protein kinase" evidence="4">
    <location>
        <begin position="144"/>
        <end position="414"/>
    </location>
</feature>
<feature type="region of interest" description="Disordered" evidence="3">
    <location>
        <begin position="433"/>
        <end position="486"/>
    </location>
</feature>
<reference evidence="5" key="1">
    <citation type="submission" date="2022-07" db="EMBL/GenBank/DDBJ databases">
        <title>Genome analysis of Parmales, a sister group of diatoms, reveals the evolutionary specialization of diatoms from phago-mixotrophs to photoautotrophs.</title>
        <authorList>
            <person name="Ban H."/>
            <person name="Sato S."/>
            <person name="Yoshikawa S."/>
            <person name="Kazumasa Y."/>
            <person name="Nakamura Y."/>
            <person name="Ichinomiya M."/>
            <person name="Saitoh K."/>
            <person name="Sato N."/>
            <person name="Blanc-Mathieu R."/>
            <person name="Endo H."/>
            <person name="Kuwata A."/>
            <person name="Ogata H."/>
        </authorList>
    </citation>
    <scope>NUCLEOTIDE SEQUENCE</scope>
</reference>
<dbReference type="SMART" id="SM00220">
    <property type="entry name" value="S_TKc"/>
    <property type="match status" value="1"/>
</dbReference>
<keyword evidence="6" id="KW-1185">Reference proteome</keyword>
<dbReference type="PROSITE" id="PS00108">
    <property type="entry name" value="PROTEIN_KINASE_ST"/>
    <property type="match status" value="1"/>
</dbReference>
<feature type="compositionally biased region" description="Basic and acidic residues" evidence="3">
    <location>
        <begin position="433"/>
        <end position="470"/>
    </location>
</feature>
<evidence type="ECO:0000313" key="5">
    <source>
        <dbReference type="EMBL" id="GMI31429.1"/>
    </source>
</evidence>
<dbReference type="AlphaFoldDB" id="A0A9W7L4E7"/>
<dbReference type="OrthoDB" id="197391at2759"/>
<dbReference type="PANTHER" id="PTHR44329">
    <property type="entry name" value="SERINE/THREONINE-PROTEIN KINASE TNNI3K-RELATED"/>
    <property type="match status" value="1"/>
</dbReference>
<sequence>MLGGKAAANEEARKASRLIKRVEGVIAPYNGKVVDDIIFFALEDVRDSIFLLASLIKKTKRSYSITKMFFASTITKKLVAASDDLHEALGSLTTASNIYSNEMLKKRVAEEQAAREKHLRRQQAILDRKFAVEDGEIPPDQYTYKTDKPFARGGTAAAFIVEFKGEEHCAKVWDLSEVTMAEREKITKTFKRELATNSKLYNEYIVHVVGCTTSDPTRLVMLMEFVENGDLRQLLDNEELRKTLTIKMKVRILRDIAEALRYLYAQNPPVEHRDLKTPNVLVTADMRAKVSDFGLSKSDVTMNTATVMSLATSGGFKGTPQWSAPEILRVCPFTEKADVYSFGVIMFEVLTGRRPWEGLDHTQIITKILIDKTRPLPLPKVSNPGLIALMQSAWAQDKKDRPTFAEICEAFENMDEDKKAEIERLRKAERERKAKEAALAKRKEEEEKRKAEENRRKKAEEEKRLKEKSATKSGISPKSGKSPNKRWSFFSSAASSSSGFKFTSNEQLKEAAKEWVEDKKKAKGKYGKIGYWDVSEHVVGAASAGAIQPFFGNMSTFLGGPKEESGRHSRGAQGCAPRLFRSTSDFLSSSRGEGFGEQDDGKIVLRRSVATGLAIGATTGIIVGINNSGGGGGGMTMGKAVAIGGAVGAGVGYGISNPFKAS</sequence>
<keyword evidence="2" id="KW-0067">ATP-binding</keyword>
<dbReference type="GO" id="GO:0005524">
    <property type="term" value="F:ATP binding"/>
    <property type="evidence" value="ECO:0007669"/>
    <property type="project" value="UniProtKB-KW"/>
</dbReference>
<dbReference type="Pfam" id="PF07714">
    <property type="entry name" value="PK_Tyr_Ser-Thr"/>
    <property type="match status" value="1"/>
</dbReference>
<evidence type="ECO:0000313" key="6">
    <source>
        <dbReference type="Proteomes" id="UP001165082"/>
    </source>
</evidence>
<dbReference type="Gene3D" id="1.10.510.10">
    <property type="entry name" value="Transferase(Phosphotransferase) domain 1"/>
    <property type="match status" value="1"/>
</dbReference>
<dbReference type="EMBL" id="BRXZ01007670">
    <property type="protein sequence ID" value="GMI31429.1"/>
    <property type="molecule type" value="Genomic_DNA"/>
</dbReference>
<dbReference type="InterPro" id="IPR001245">
    <property type="entry name" value="Ser-Thr/Tyr_kinase_cat_dom"/>
</dbReference>
<dbReference type="InterPro" id="IPR011009">
    <property type="entry name" value="Kinase-like_dom_sf"/>
</dbReference>